<evidence type="ECO:0000256" key="5">
    <source>
        <dbReference type="ARBA" id="ARBA00038063"/>
    </source>
</evidence>
<dbReference type="NCBIfam" id="TIGR00447">
    <property type="entry name" value="pth"/>
    <property type="match status" value="1"/>
</dbReference>
<evidence type="ECO:0000313" key="10">
    <source>
        <dbReference type="EMBL" id="CCQ90147.1"/>
    </source>
</evidence>
<keyword evidence="3 7" id="KW-0378">Hydrolase</keyword>
<dbReference type="RefSeq" id="WP_005007382.1">
    <property type="nucleotide sequence ID" value="NZ_HG422173.1"/>
</dbReference>
<comment type="caution">
    <text evidence="7">Lacks conserved residue(s) required for the propagation of feature annotation.</text>
</comment>
<comment type="subcellular location">
    <subcellularLocation>
        <location evidence="7">Cytoplasm</location>
    </subcellularLocation>
</comment>
<comment type="function">
    <text evidence="7">Catalyzes the release of premature peptidyl moieties from peptidyl-tRNA molecules trapped in stalled 50S ribosomal subunits, and thus maintains levels of free tRNAs and 50S ribosomes.</text>
</comment>
<dbReference type="STRING" id="1266370.NITGR_250060"/>
<evidence type="ECO:0000313" key="11">
    <source>
        <dbReference type="Proteomes" id="UP000011704"/>
    </source>
</evidence>
<dbReference type="GO" id="GO:0005737">
    <property type="term" value="C:cytoplasm"/>
    <property type="evidence" value="ECO:0007669"/>
    <property type="project" value="UniProtKB-SubCell"/>
</dbReference>
<dbReference type="InterPro" id="IPR036416">
    <property type="entry name" value="Pept_tRNA_hydro_sf"/>
</dbReference>
<dbReference type="PROSITE" id="PS01195">
    <property type="entry name" value="PEPT_TRNA_HYDROL_1"/>
    <property type="match status" value="1"/>
</dbReference>
<dbReference type="Proteomes" id="UP000011704">
    <property type="component" value="Unassembled WGS sequence"/>
</dbReference>
<accession>M1YWX1</accession>
<dbReference type="HOGENOM" id="CLU_062456_4_1_0"/>
<dbReference type="EMBL" id="CAQJ01000028">
    <property type="protein sequence ID" value="CCQ90147.1"/>
    <property type="molecule type" value="Genomic_DNA"/>
</dbReference>
<evidence type="ECO:0000256" key="3">
    <source>
        <dbReference type="ARBA" id="ARBA00022801"/>
    </source>
</evidence>
<feature type="binding site" evidence="7">
    <location>
        <position position="66"/>
    </location>
    <ligand>
        <name>tRNA</name>
        <dbReference type="ChEBI" id="CHEBI:17843"/>
    </ligand>
</feature>
<evidence type="ECO:0000256" key="8">
    <source>
        <dbReference type="RuleBase" id="RU000673"/>
    </source>
</evidence>
<evidence type="ECO:0000256" key="7">
    <source>
        <dbReference type="HAMAP-Rule" id="MF_00083"/>
    </source>
</evidence>
<feature type="site" description="Stabilizes the basic form of H active site to accept a proton" evidence="7">
    <location>
        <position position="91"/>
    </location>
</feature>
<dbReference type="GO" id="GO:0006515">
    <property type="term" value="P:protein quality control for misfolded or incompletely synthesized proteins"/>
    <property type="evidence" value="ECO:0007669"/>
    <property type="project" value="UniProtKB-UniRule"/>
</dbReference>
<evidence type="ECO:0000256" key="1">
    <source>
        <dbReference type="ARBA" id="ARBA00013260"/>
    </source>
</evidence>
<dbReference type="FunCoup" id="M1YWX1">
    <property type="interactions" value="370"/>
</dbReference>
<keyword evidence="11" id="KW-1185">Reference proteome</keyword>
<comment type="catalytic activity">
    <reaction evidence="7 8">
        <text>an N-acyl-L-alpha-aminoacyl-tRNA + H2O = an N-acyl-L-amino acid + a tRNA + H(+)</text>
        <dbReference type="Rhea" id="RHEA:54448"/>
        <dbReference type="Rhea" id="RHEA-COMP:10123"/>
        <dbReference type="Rhea" id="RHEA-COMP:13883"/>
        <dbReference type="ChEBI" id="CHEBI:15377"/>
        <dbReference type="ChEBI" id="CHEBI:15378"/>
        <dbReference type="ChEBI" id="CHEBI:59874"/>
        <dbReference type="ChEBI" id="CHEBI:78442"/>
        <dbReference type="ChEBI" id="CHEBI:138191"/>
        <dbReference type="EC" id="3.1.1.29"/>
    </reaction>
</comment>
<dbReference type="FunFam" id="3.40.50.1470:FF:000001">
    <property type="entry name" value="Peptidyl-tRNA hydrolase"/>
    <property type="match status" value="1"/>
</dbReference>
<comment type="similarity">
    <text evidence="5 7 9">Belongs to the PTH family.</text>
</comment>
<dbReference type="EC" id="3.1.1.29" evidence="1 7"/>
<dbReference type="InterPro" id="IPR001328">
    <property type="entry name" value="Pept_tRNA_hydro"/>
</dbReference>
<gene>
    <name evidence="7 10" type="primary">pth</name>
    <name evidence="10" type="ORF">NITGR_250060</name>
</gene>
<dbReference type="CDD" id="cd00462">
    <property type="entry name" value="PTH"/>
    <property type="match status" value="1"/>
</dbReference>
<keyword evidence="7" id="KW-0963">Cytoplasm</keyword>
<dbReference type="InParanoid" id="M1YWX1"/>
<evidence type="ECO:0000256" key="4">
    <source>
        <dbReference type="ARBA" id="ARBA00022884"/>
    </source>
</evidence>
<organism evidence="10 11">
    <name type="scientific">Nitrospina gracilis (strain 3/211)</name>
    <dbReference type="NCBI Taxonomy" id="1266370"/>
    <lineage>
        <taxon>Bacteria</taxon>
        <taxon>Pseudomonadati</taxon>
        <taxon>Nitrospinota/Tectimicrobiota group</taxon>
        <taxon>Nitrospinota</taxon>
        <taxon>Nitrospinia</taxon>
        <taxon>Nitrospinales</taxon>
        <taxon>Nitrospinaceae</taxon>
        <taxon>Nitrospina</taxon>
    </lineage>
</organism>
<dbReference type="SUPFAM" id="SSF53178">
    <property type="entry name" value="Peptidyl-tRNA hydrolase-like"/>
    <property type="match status" value="1"/>
</dbReference>
<evidence type="ECO:0000256" key="2">
    <source>
        <dbReference type="ARBA" id="ARBA00022555"/>
    </source>
</evidence>
<comment type="subunit">
    <text evidence="7">Monomer.</text>
</comment>
<keyword evidence="4 7" id="KW-0694">RNA-binding</keyword>
<feature type="active site" description="Proton acceptor" evidence="7">
    <location>
        <position position="19"/>
    </location>
</feature>
<name>M1YWX1_NITG3</name>
<feature type="binding site" evidence="7">
    <location>
        <position position="64"/>
    </location>
    <ligand>
        <name>tRNA</name>
        <dbReference type="ChEBI" id="CHEBI:17843"/>
    </ligand>
</feature>
<dbReference type="OrthoDB" id="9800507at2"/>
<sequence>MYLILGLGNPGPQYELTRHNVGFMVVDNLAEKHRIPLNQHKHRSLYGQGKIGGHPVVIAKPMTYMNESGRAAQALLDAWNIPPHRMVVVHDDIDLVLGKIKRKFQGGDAGQKGVLSCMERLGTDRFARIRVGIGRPENKHQIVDYVLSPFSEGEMEPLNHMIEEAVERVEAILTEIETQANQTTEENTE</sequence>
<dbReference type="PANTHER" id="PTHR17224:SF1">
    <property type="entry name" value="PEPTIDYL-TRNA HYDROLASE"/>
    <property type="match status" value="1"/>
</dbReference>
<dbReference type="PANTHER" id="PTHR17224">
    <property type="entry name" value="PEPTIDYL-TRNA HYDROLASE"/>
    <property type="match status" value="1"/>
</dbReference>
<reference evidence="10 11" key="1">
    <citation type="journal article" date="2013" name="Front. Microbiol.">
        <title>The genome of Nitrospina gracilis illuminates the metabolism and evolution of the major marine nitrite oxidizer.</title>
        <authorList>
            <person name="Luecker S."/>
            <person name="Nowka B."/>
            <person name="Rattei T."/>
            <person name="Spieck E."/>
            <person name="and Daims H."/>
        </authorList>
    </citation>
    <scope>NUCLEOTIDE SEQUENCE [LARGE SCALE GENOMIC DNA]</scope>
    <source>
        <strain evidence="10 11">3/211</strain>
    </source>
</reference>
<keyword evidence="2 7" id="KW-0820">tRNA-binding</keyword>
<comment type="caution">
    <text evidence="10">The sequence shown here is derived from an EMBL/GenBank/DDBJ whole genome shotgun (WGS) entry which is preliminary data.</text>
</comment>
<protein>
    <recommendedName>
        <fullName evidence="6 7">Peptidyl-tRNA hydrolase</fullName>
        <shortName evidence="7">Pth</shortName>
        <ecNumber evidence="1 7">3.1.1.29</ecNumber>
    </recommendedName>
</protein>
<evidence type="ECO:0000256" key="6">
    <source>
        <dbReference type="ARBA" id="ARBA00050038"/>
    </source>
</evidence>
<dbReference type="AlphaFoldDB" id="M1YWX1"/>
<dbReference type="HAMAP" id="MF_00083">
    <property type="entry name" value="Pept_tRNA_hydro_bact"/>
    <property type="match status" value="1"/>
</dbReference>
<proteinExistence type="inferred from homology"/>
<feature type="site" description="Discriminates between blocked and unblocked aminoacyl-tRNA" evidence="7">
    <location>
        <position position="9"/>
    </location>
</feature>
<dbReference type="GO" id="GO:0000049">
    <property type="term" value="F:tRNA binding"/>
    <property type="evidence" value="ECO:0007669"/>
    <property type="project" value="UniProtKB-UniRule"/>
</dbReference>
<evidence type="ECO:0000256" key="9">
    <source>
        <dbReference type="RuleBase" id="RU004320"/>
    </source>
</evidence>
<dbReference type="GO" id="GO:0072344">
    <property type="term" value="P:rescue of stalled ribosome"/>
    <property type="evidence" value="ECO:0007669"/>
    <property type="project" value="UniProtKB-UniRule"/>
</dbReference>
<comment type="function">
    <text evidence="7">Hydrolyzes ribosome-free peptidyl-tRNAs (with 1 or more amino acids incorporated), which drop off the ribosome during protein synthesis, or as a result of ribosome stalling.</text>
</comment>
<dbReference type="Gene3D" id="3.40.50.1470">
    <property type="entry name" value="Peptidyl-tRNA hydrolase"/>
    <property type="match status" value="1"/>
</dbReference>
<feature type="binding site" evidence="7">
    <location>
        <position position="14"/>
    </location>
    <ligand>
        <name>tRNA</name>
        <dbReference type="ChEBI" id="CHEBI:17843"/>
    </ligand>
</feature>
<dbReference type="Pfam" id="PF01195">
    <property type="entry name" value="Pept_tRNA_hydro"/>
    <property type="match status" value="1"/>
</dbReference>
<dbReference type="GO" id="GO:0004045">
    <property type="term" value="F:peptidyl-tRNA hydrolase activity"/>
    <property type="evidence" value="ECO:0007669"/>
    <property type="project" value="UniProtKB-UniRule"/>
</dbReference>
<dbReference type="InterPro" id="IPR018171">
    <property type="entry name" value="Pept_tRNA_hydro_CS"/>
</dbReference>